<dbReference type="EMBL" id="KI966434">
    <property type="protein sequence ID" value="EWC44783.1"/>
    <property type="molecule type" value="Genomic_DNA"/>
</dbReference>
<protein>
    <recommendedName>
        <fullName evidence="3">GTP-binding protein 8</fullName>
    </recommendedName>
</protein>
<evidence type="ECO:0000256" key="1">
    <source>
        <dbReference type="ARBA" id="ARBA00001946"/>
    </source>
</evidence>
<dbReference type="Pfam" id="PF01926">
    <property type="entry name" value="MMR_HSR1"/>
    <property type="match status" value="1"/>
</dbReference>
<evidence type="ECO:0000256" key="8">
    <source>
        <dbReference type="SAM" id="MobiDB-lite"/>
    </source>
</evidence>
<sequence length="310" mass="34106">MRPTSATDSDLSAAAAPDTDVTPQTSRPQQPPPPPSPQQARVSTSAPQAEIQISKPPKAGKDRFGDGGQDFQMPDPTMTSVAYRWDTGAPSLEELKYAARFFEHYPPRFLWAADEFATMPDGAVPEVAFLGRSNVGKSSILNALMHQKGMARTSSKPGRTRKMNAFSVGGARLTLLDMPGYGHGSHKSWGLEIMEYLRSRKQFRRAFLLIDSMHGVKDLDLMILESFAQMGIPYQLVLSKTDRLESGKLAKGKKRTQVSELFMEVQRLMREHGGHAGLGEILATSTQPAKGINDLRWAVLRAAGLQGKRR</sequence>
<evidence type="ECO:0000313" key="10">
    <source>
        <dbReference type="EMBL" id="EWC44783.1"/>
    </source>
</evidence>
<dbReference type="GO" id="GO:0005739">
    <property type="term" value="C:mitochondrion"/>
    <property type="evidence" value="ECO:0007669"/>
    <property type="project" value="TreeGrafter"/>
</dbReference>
<accession>W7HXX6</accession>
<feature type="domain" description="EngB-type G" evidence="9">
    <location>
        <begin position="123"/>
        <end position="305"/>
    </location>
</feature>
<evidence type="ECO:0000256" key="5">
    <source>
        <dbReference type="ARBA" id="ARBA00022741"/>
    </source>
</evidence>
<dbReference type="InterPro" id="IPR005225">
    <property type="entry name" value="Small_GTP-bd"/>
</dbReference>
<organism evidence="10 11">
    <name type="scientific">Drechslerella stenobrocha 248</name>
    <dbReference type="NCBI Taxonomy" id="1043628"/>
    <lineage>
        <taxon>Eukaryota</taxon>
        <taxon>Fungi</taxon>
        <taxon>Dikarya</taxon>
        <taxon>Ascomycota</taxon>
        <taxon>Pezizomycotina</taxon>
        <taxon>Orbiliomycetes</taxon>
        <taxon>Orbiliales</taxon>
        <taxon>Orbiliaceae</taxon>
        <taxon>Drechslerella</taxon>
    </lineage>
</organism>
<comment type="cofactor">
    <cofactor evidence="1">
        <name>Mg(2+)</name>
        <dbReference type="ChEBI" id="CHEBI:18420"/>
    </cofactor>
</comment>
<dbReference type="InterPro" id="IPR030393">
    <property type="entry name" value="G_ENGB_dom"/>
</dbReference>
<evidence type="ECO:0000256" key="3">
    <source>
        <dbReference type="ARBA" id="ARBA00015370"/>
    </source>
</evidence>
<keyword evidence="5" id="KW-0547">Nucleotide-binding</keyword>
<evidence type="ECO:0000313" key="11">
    <source>
        <dbReference type="Proteomes" id="UP000024837"/>
    </source>
</evidence>
<comment type="similarity">
    <text evidence="2">Belongs to the TRAFAC class TrmE-Era-EngA-EngB-Septin-like GTPase superfamily. EngB GTPase family.</text>
</comment>
<name>W7HXX6_9PEZI</name>
<dbReference type="InterPro" id="IPR019987">
    <property type="entry name" value="GTP-bd_ribosome_bio_YsxC"/>
</dbReference>
<evidence type="ECO:0000259" key="9">
    <source>
        <dbReference type="PROSITE" id="PS51706"/>
    </source>
</evidence>
<reference evidence="10 11" key="1">
    <citation type="submission" date="2013-05" db="EMBL/GenBank/DDBJ databases">
        <title>Drechslerella stenobrocha genome reveals carnivorous origination and mechanical trapping mechanism of predatory fungi.</title>
        <authorList>
            <person name="Liu X."/>
            <person name="Zhang W."/>
            <person name="Liu K."/>
        </authorList>
    </citation>
    <scope>NUCLEOTIDE SEQUENCE [LARGE SCALE GENOMIC DNA]</scope>
    <source>
        <strain evidence="10 11">248</strain>
    </source>
</reference>
<dbReference type="PROSITE" id="PS51706">
    <property type="entry name" value="G_ENGB"/>
    <property type="match status" value="1"/>
</dbReference>
<proteinExistence type="inferred from homology"/>
<dbReference type="Proteomes" id="UP000024837">
    <property type="component" value="Unassembled WGS sequence"/>
</dbReference>
<dbReference type="SUPFAM" id="SSF52540">
    <property type="entry name" value="P-loop containing nucleoside triphosphate hydrolases"/>
    <property type="match status" value="1"/>
</dbReference>
<keyword evidence="7" id="KW-0342">GTP-binding</keyword>
<keyword evidence="6" id="KW-0460">Magnesium</keyword>
<dbReference type="HAMAP" id="MF_00321">
    <property type="entry name" value="GTPase_EngB"/>
    <property type="match status" value="1"/>
</dbReference>
<dbReference type="PANTHER" id="PTHR46498">
    <property type="entry name" value="GTP-BINDING PROTEIN 8"/>
    <property type="match status" value="1"/>
</dbReference>
<evidence type="ECO:0000256" key="6">
    <source>
        <dbReference type="ARBA" id="ARBA00022842"/>
    </source>
</evidence>
<dbReference type="GO" id="GO:0005525">
    <property type="term" value="F:GTP binding"/>
    <property type="evidence" value="ECO:0007669"/>
    <property type="project" value="UniProtKB-KW"/>
</dbReference>
<evidence type="ECO:0000256" key="4">
    <source>
        <dbReference type="ARBA" id="ARBA00022723"/>
    </source>
</evidence>
<dbReference type="NCBIfam" id="TIGR00231">
    <property type="entry name" value="small_GTP"/>
    <property type="match status" value="1"/>
</dbReference>
<dbReference type="CDD" id="cd01876">
    <property type="entry name" value="YihA_EngB"/>
    <property type="match status" value="1"/>
</dbReference>
<feature type="region of interest" description="Disordered" evidence="8">
    <location>
        <begin position="1"/>
        <end position="75"/>
    </location>
</feature>
<dbReference type="InterPro" id="IPR052279">
    <property type="entry name" value="EngB_GTPase"/>
</dbReference>
<dbReference type="InterPro" id="IPR006073">
    <property type="entry name" value="GTP-bd"/>
</dbReference>
<dbReference type="InterPro" id="IPR027417">
    <property type="entry name" value="P-loop_NTPase"/>
</dbReference>
<dbReference type="NCBIfam" id="TIGR03598">
    <property type="entry name" value="GTPase_YsxC"/>
    <property type="match status" value="1"/>
</dbReference>
<dbReference type="GO" id="GO:0046872">
    <property type="term" value="F:metal ion binding"/>
    <property type="evidence" value="ECO:0007669"/>
    <property type="project" value="UniProtKB-KW"/>
</dbReference>
<evidence type="ECO:0000256" key="2">
    <source>
        <dbReference type="ARBA" id="ARBA00009638"/>
    </source>
</evidence>
<evidence type="ECO:0000256" key="7">
    <source>
        <dbReference type="ARBA" id="ARBA00023134"/>
    </source>
</evidence>
<dbReference type="OrthoDB" id="391988at2759"/>
<keyword evidence="4" id="KW-0479">Metal-binding</keyword>
<dbReference type="PANTHER" id="PTHR46498:SF1">
    <property type="entry name" value="GTP-BINDING PROTEIN 8"/>
    <property type="match status" value="1"/>
</dbReference>
<dbReference type="HOGENOM" id="CLU_033732_4_0_1"/>
<gene>
    <name evidence="10" type="ORF">DRE_06421</name>
</gene>
<dbReference type="AlphaFoldDB" id="W7HXX6"/>
<feature type="compositionally biased region" description="Low complexity" evidence="8">
    <location>
        <begin position="1"/>
        <end position="28"/>
    </location>
</feature>
<dbReference type="PRINTS" id="PR00326">
    <property type="entry name" value="GTP1OBG"/>
</dbReference>
<keyword evidence="11" id="KW-1185">Reference proteome</keyword>
<dbReference type="Gene3D" id="3.40.50.300">
    <property type="entry name" value="P-loop containing nucleotide triphosphate hydrolases"/>
    <property type="match status" value="1"/>
</dbReference>